<reference evidence="2" key="1">
    <citation type="journal article" date="2015" name="Nature">
        <title>Complex archaea that bridge the gap between prokaryotes and eukaryotes.</title>
        <authorList>
            <person name="Spang A."/>
            <person name="Saw J.H."/>
            <person name="Jorgensen S.L."/>
            <person name="Zaremba-Niedzwiedzka K."/>
            <person name="Martijn J."/>
            <person name="Lind A.E."/>
            <person name="van Eijk R."/>
            <person name="Schleper C."/>
            <person name="Guy L."/>
            <person name="Ettema T.J."/>
        </authorList>
    </citation>
    <scope>NUCLEOTIDE SEQUENCE</scope>
</reference>
<dbReference type="AlphaFoldDB" id="A0A0F9AIP4"/>
<dbReference type="InterPro" id="IPR036409">
    <property type="entry name" value="Aldolase_II/adducin_N_sf"/>
</dbReference>
<dbReference type="EMBL" id="LAZR01042469">
    <property type="protein sequence ID" value="KKL09469.1"/>
    <property type="molecule type" value="Genomic_DNA"/>
</dbReference>
<dbReference type="SUPFAM" id="SSF53639">
    <property type="entry name" value="AraD/HMP-PK domain-like"/>
    <property type="match status" value="1"/>
</dbReference>
<comment type="caution">
    <text evidence="2">The sequence shown here is derived from an EMBL/GenBank/DDBJ whole genome shotgun (WGS) entry which is preliminary data.</text>
</comment>
<name>A0A0F9AIP4_9ZZZZ</name>
<dbReference type="Pfam" id="PF00596">
    <property type="entry name" value="Aldolase_II"/>
    <property type="match status" value="1"/>
</dbReference>
<dbReference type="Gene3D" id="3.40.225.10">
    <property type="entry name" value="Class II aldolase/adducin N-terminal domain"/>
    <property type="match status" value="1"/>
</dbReference>
<protein>
    <recommendedName>
        <fullName evidence="1">Class II aldolase/adducin N-terminal domain-containing protein</fullName>
    </recommendedName>
</protein>
<feature type="domain" description="Class II aldolase/adducin N-terminal" evidence="1">
    <location>
        <begin position="197"/>
        <end position="363"/>
    </location>
</feature>
<accession>A0A0F9AIP4</accession>
<sequence length="375" mass="43049">MREPIRILIVAGRFDDKGGRPSGWARKTFATPGRQFYFQGDVWDYHNGGSWDDLLEIWTSSHFHEYSVIIWLADIPNDKPKLVNDIKKKNPHCLLVTSKNNLEDRYSHHEIVDRALKTRSNLLIELTIADNVWEATIWDALGNVYLQKEVDVDKVRQVLFSRLEKLSSFTRVKSIRVGDAIEVPDEKEFFELTRQYASTFHELIHAANPSRFLGNLSFRCENGFPSFRSGDKFFVSRRNIDKRQIGREGFVSVDLGDWSLAKCYVSETVPYYGDNKPSVDTPIQRLLFRQFNQINYMLHSHTYVDGAPFTDNVIPCGALEEYEAIVNQVCYSSGKMIIRDERQFAVNLRGHGSLVGAATVNQLRNISKTCTRIAA</sequence>
<dbReference type="InterPro" id="IPR001303">
    <property type="entry name" value="Aldolase_II/adducin_N"/>
</dbReference>
<proteinExistence type="predicted"/>
<organism evidence="2">
    <name type="scientific">marine sediment metagenome</name>
    <dbReference type="NCBI Taxonomy" id="412755"/>
    <lineage>
        <taxon>unclassified sequences</taxon>
        <taxon>metagenomes</taxon>
        <taxon>ecological metagenomes</taxon>
    </lineage>
</organism>
<gene>
    <name evidence="2" type="ORF">LCGC14_2565540</name>
</gene>
<evidence type="ECO:0000259" key="1">
    <source>
        <dbReference type="Pfam" id="PF00596"/>
    </source>
</evidence>
<evidence type="ECO:0000313" key="2">
    <source>
        <dbReference type="EMBL" id="KKL09469.1"/>
    </source>
</evidence>